<feature type="compositionally biased region" description="Low complexity" evidence="1">
    <location>
        <begin position="149"/>
        <end position="163"/>
    </location>
</feature>
<evidence type="ECO:0000313" key="3">
    <source>
        <dbReference type="Proteomes" id="UP000053593"/>
    </source>
</evidence>
<feature type="compositionally biased region" description="Polar residues" evidence="1">
    <location>
        <begin position="101"/>
        <end position="110"/>
    </location>
</feature>
<sequence>MTEYDYSPEGYQRYLDTQRRISRWVDDTNAHSSEFRAPFGARSDVDMSSGSGTPTSSSSRSKSRHRSVYTQREVEERGRRNSISGATLRPGVGSNVPAHTYATQRSTAYTPQVRHSYPYPSIPQTNQAPFNPSSRPSAVVPGGTMYAVPSPSSQRRSQSLSSRLPPPPAQSQFQSPSQTYTHTPPHHHRPHHRDAVPHSSTQVSHSRGLELPKRSATLPAAYIANPNPHQSSATISSSQHTRRSQSTTHRSSHSHSNSNYHRSSHHHHHHHHNDRGYEHGLYSSSSPRSQSTPRSSSFSSPQKPIYSSGTVVVPGPNYAVVDNRAYAAEPGGYVVIPPKGRKMSVIRWTEPEPEPDPSWGYRDSALDDIAKKERAWGSGSKSSTQ</sequence>
<feature type="compositionally biased region" description="Low complexity" evidence="1">
    <location>
        <begin position="283"/>
        <end position="308"/>
    </location>
</feature>
<feature type="compositionally biased region" description="Low complexity" evidence="1">
    <location>
        <begin position="48"/>
        <end position="60"/>
    </location>
</feature>
<dbReference type="HOGENOM" id="CLU_717754_0_0_1"/>
<feature type="compositionally biased region" description="Low complexity" evidence="1">
    <location>
        <begin position="170"/>
        <end position="183"/>
    </location>
</feature>
<feature type="compositionally biased region" description="Polar residues" evidence="1">
    <location>
        <begin position="122"/>
        <end position="136"/>
    </location>
</feature>
<protein>
    <submittedName>
        <fullName evidence="2">Uncharacterized protein</fullName>
    </submittedName>
</protein>
<dbReference type="OrthoDB" id="2976199at2759"/>
<evidence type="ECO:0000313" key="2">
    <source>
        <dbReference type="EMBL" id="KIK55444.1"/>
    </source>
</evidence>
<feature type="compositionally biased region" description="Basic residues" evidence="1">
    <location>
        <begin position="262"/>
        <end position="273"/>
    </location>
</feature>
<keyword evidence="3" id="KW-1185">Reference proteome</keyword>
<feature type="region of interest" description="Disordered" evidence="1">
    <location>
        <begin position="223"/>
        <end position="314"/>
    </location>
</feature>
<evidence type="ECO:0000256" key="1">
    <source>
        <dbReference type="SAM" id="MobiDB-lite"/>
    </source>
</evidence>
<name>A0A0D0BZR9_9AGAR</name>
<organism evidence="2 3">
    <name type="scientific">Collybiopsis luxurians FD-317 M1</name>
    <dbReference type="NCBI Taxonomy" id="944289"/>
    <lineage>
        <taxon>Eukaryota</taxon>
        <taxon>Fungi</taxon>
        <taxon>Dikarya</taxon>
        <taxon>Basidiomycota</taxon>
        <taxon>Agaricomycotina</taxon>
        <taxon>Agaricomycetes</taxon>
        <taxon>Agaricomycetidae</taxon>
        <taxon>Agaricales</taxon>
        <taxon>Marasmiineae</taxon>
        <taxon>Omphalotaceae</taxon>
        <taxon>Collybiopsis</taxon>
        <taxon>Collybiopsis luxurians</taxon>
    </lineage>
</organism>
<accession>A0A0D0BZR9</accession>
<reference evidence="2 3" key="1">
    <citation type="submission" date="2014-04" db="EMBL/GenBank/DDBJ databases">
        <title>Evolutionary Origins and Diversification of the Mycorrhizal Mutualists.</title>
        <authorList>
            <consortium name="DOE Joint Genome Institute"/>
            <consortium name="Mycorrhizal Genomics Consortium"/>
            <person name="Kohler A."/>
            <person name="Kuo A."/>
            <person name="Nagy L.G."/>
            <person name="Floudas D."/>
            <person name="Copeland A."/>
            <person name="Barry K.W."/>
            <person name="Cichocki N."/>
            <person name="Veneault-Fourrey C."/>
            <person name="LaButti K."/>
            <person name="Lindquist E.A."/>
            <person name="Lipzen A."/>
            <person name="Lundell T."/>
            <person name="Morin E."/>
            <person name="Murat C."/>
            <person name="Riley R."/>
            <person name="Ohm R."/>
            <person name="Sun H."/>
            <person name="Tunlid A."/>
            <person name="Henrissat B."/>
            <person name="Grigoriev I.V."/>
            <person name="Hibbett D.S."/>
            <person name="Martin F."/>
        </authorList>
    </citation>
    <scope>NUCLEOTIDE SEQUENCE [LARGE SCALE GENOMIC DNA]</scope>
    <source>
        <strain evidence="2 3">FD-317 M1</strain>
    </source>
</reference>
<dbReference type="EMBL" id="KN834806">
    <property type="protein sequence ID" value="KIK55444.1"/>
    <property type="molecule type" value="Genomic_DNA"/>
</dbReference>
<gene>
    <name evidence="2" type="ORF">GYMLUDRAFT_76523</name>
</gene>
<dbReference type="Proteomes" id="UP000053593">
    <property type="component" value="Unassembled WGS sequence"/>
</dbReference>
<feature type="region of interest" description="Disordered" evidence="1">
    <location>
        <begin position="29"/>
        <end position="209"/>
    </location>
</feature>
<dbReference type="AlphaFoldDB" id="A0A0D0BZR9"/>
<feature type="compositionally biased region" description="Low complexity" evidence="1">
    <location>
        <begin position="236"/>
        <end position="261"/>
    </location>
</feature>
<proteinExistence type="predicted"/>